<accession>A0A2K4WRJ1</accession>
<proteinExistence type="predicted"/>
<dbReference type="RefSeq" id="WP_158662076.1">
    <property type="nucleotide sequence ID" value="NZ_LT963409.1"/>
</dbReference>
<protein>
    <submittedName>
        <fullName evidence="1">Uncharacterized protein</fullName>
    </submittedName>
</protein>
<organism evidence="1 2">
    <name type="scientific">Pseudomonas syringae</name>
    <dbReference type="NCBI Taxonomy" id="317"/>
    <lineage>
        <taxon>Bacteria</taxon>
        <taxon>Pseudomonadati</taxon>
        <taxon>Pseudomonadota</taxon>
        <taxon>Gammaproteobacteria</taxon>
        <taxon>Pseudomonadales</taxon>
        <taxon>Pseudomonadaceae</taxon>
        <taxon>Pseudomonas</taxon>
    </lineage>
</organism>
<dbReference type="Proteomes" id="UP000238095">
    <property type="component" value="Chromosome 1"/>
</dbReference>
<sequence>MNRYKNQPVKAQTKETSFELEPAATKNIHEKADWLKLAAESVERGFCVL</sequence>
<dbReference type="EMBL" id="LT963409">
    <property type="protein sequence ID" value="SOS38414.1"/>
    <property type="molecule type" value="Genomic_DNA"/>
</dbReference>
<reference evidence="1 2" key="1">
    <citation type="submission" date="2017-11" db="EMBL/GenBank/DDBJ databases">
        <authorList>
            <person name="Han C.G."/>
        </authorList>
    </citation>
    <scope>NUCLEOTIDE SEQUENCE [LARGE SCALE GENOMIC DNA]</scope>
    <source>
        <strain evidence="1">CFBP3840</strain>
    </source>
</reference>
<evidence type="ECO:0000313" key="1">
    <source>
        <dbReference type="EMBL" id="SOS38414.1"/>
    </source>
</evidence>
<evidence type="ECO:0000313" key="2">
    <source>
        <dbReference type="Proteomes" id="UP000238095"/>
    </source>
</evidence>
<gene>
    <name evidence="1" type="ORF">CFBP3840_01351</name>
</gene>
<name>A0A2K4WRJ1_PSESX</name>
<dbReference type="AlphaFoldDB" id="A0A2K4WRJ1"/>